<accession>A0AAV7WA40</accession>
<feature type="compositionally biased region" description="Acidic residues" evidence="1">
    <location>
        <begin position="8"/>
        <end position="18"/>
    </location>
</feature>
<dbReference type="EMBL" id="JANPWB010000002">
    <property type="protein sequence ID" value="KAJ1208974.1"/>
    <property type="molecule type" value="Genomic_DNA"/>
</dbReference>
<reference evidence="2" key="1">
    <citation type="journal article" date="2022" name="bioRxiv">
        <title>Sequencing and chromosome-scale assembly of the giantPleurodeles waltlgenome.</title>
        <authorList>
            <person name="Brown T."/>
            <person name="Elewa A."/>
            <person name="Iarovenko S."/>
            <person name="Subramanian E."/>
            <person name="Araus A.J."/>
            <person name="Petzold A."/>
            <person name="Susuki M."/>
            <person name="Suzuki K.-i.T."/>
            <person name="Hayashi T."/>
            <person name="Toyoda A."/>
            <person name="Oliveira C."/>
            <person name="Osipova E."/>
            <person name="Leigh N.D."/>
            <person name="Simon A."/>
            <person name="Yun M.H."/>
        </authorList>
    </citation>
    <scope>NUCLEOTIDE SEQUENCE</scope>
    <source>
        <strain evidence="2">20211129_DDA</strain>
        <tissue evidence="2">Liver</tissue>
    </source>
</reference>
<evidence type="ECO:0008006" key="4">
    <source>
        <dbReference type="Google" id="ProtNLM"/>
    </source>
</evidence>
<name>A0AAV7WA40_PLEWA</name>
<proteinExistence type="predicted"/>
<sequence>MAQHSGAGDEETAPQDEVEPTRVDLLVALQGCGTALEQNLETLSIDVSLLRVDLGKVADKVTTVEGNIADMQGEMVALNYDNQGAGVEGKGCRGPILM</sequence>
<organism evidence="2 3">
    <name type="scientific">Pleurodeles waltl</name>
    <name type="common">Iberian ribbed newt</name>
    <dbReference type="NCBI Taxonomy" id="8319"/>
    <lineage>
        <taxon>Eukaryota</taxon>
        <taxon>Metazoa</taxon>
        <taxon>Chordata</taxon>
        <taxon>Craniata</taxon>
        <taxon>Vertebrata</taxon>
        <taxon>Euteleostomi</taxon>
        <taxon>Amphibia</taxon>
        <taxon>Batrachia</taxon>
        <taxon>Caudata</taxon>
        <taxon>Salamandroidea</taxon>
        <taxon>Salamandridae</taxon>
        <taxon>Pleurodelinae</taxon>
        <taxon>Pleurodeles</taxon>
    </lineage>
</organism>
<dbReference type="Proteomes" id="UP001066276">
    <property type="component" value="Chromosome 1_2"/>
</dbReference>
<keyword evidence="3" id="KW-1185">Reference proteome</keyword>
<evidence type="ECO:0000313" key="2">
    <source>
        <dbReference type="EMBL" id="KAJ1208974.1"/>
    </source>
</evidence>
<dbReference type="AlphaFoldDB" id="A0AAV7WA40"/>
<feature type="region of interest" description="Disordered" evidence="1">
    <location>
        <begin position="1"/>
        <end position="20"/>
    </location>
</feature>
<gene>
    <name evidence="2" type="ORF">NDU88_004353</name>
</gene>
<comment type="caution">
    <text evidence="2">The sequence shown here is derived from an EMBL/GenBank/DDBJ whole genome shotgun (WGS) entry which is preliminary data.</text>
</comment>
<evidence type="ECO:0000256" key="1">
    <source>
        <dbReference type="SAM" id="MobiDB-lite"/>
    </source>
</evidence>
<evidence type="ECO:0000313" key="3">
    <source>
        <dbReference type="Proteomes" id="UP001066276"/>
    </source>
</evidence>
<protein>
    <recommendedName>
        <fullName evidence="4">t-SNARE coiled-coil homology domain-containing protein</fullName>
    </recommendedName>
</protein>